<feature type="transmembrane region" description="Helical" evidence="2">
    <location>
        <begin position="224"/>
        <end position="243"/>
    </location>
</feature>
<dbReference type="Gene3D" id="3.40.30.10">
    <property type="entry name" value="Glutaredoxin"/>
    <property type="match status" value="1"/>
</dbReference>
<dbReference type="GO" id="GO:0005737">
    <property type="term" value="C:cytoplasm"/>
    <property type="evidence" value="ECO:0007669"/>
    <property type="project" value="UniProtKB-ARBA"/>
</dbReference>
<keyword evidence="2" id="KW-0812">Transmembrane</keyword>
<dbReference type="InterPro" id="IPR013766">
    <property type="entry name" value="Thioredoxin_domain"/>
</dbReference>
<dbReference type="InterPro" id="IPR010400">
    <property type="entry name" value="PITH_dom"/>
</dbReference>
<dbReference type="Proteomes" id="UP000046393">
    <property type="component" value="Unplaced"/>
</dbReference>
<dbReference type="InterPro" id="IPR017937">
    <property type="entry name" value="Thioredoxin_CS"/>
</dbReference>
<keyword evidence="5" id="KW-1185">Reference proteome</keyword>
<evidence type="ECO:0000256" key="2">
    <source>
        <dbReference type="SAM" id="Phobius"/>
    </source>
</evidence>
<sequence length="308" mass="34288">MGVYHIENTSIFESTISKAGSRPVIADFFAVWCGPCQQIAPLFEQLSNKYINIQFVKVDVDKLSDVAQKQGVTAMPTFYVYLNGTKVDSLKGADSTGLEAMIKKWSENAPKMETRVPGQLDLISFINKTQIECLNEDDNSNLKNLIDGVGDLLSDCDEQLIISLPFTQPVKIHSIYMKGKDGSAPKTVKIFTNLANILDFDRASNAETVQTISFSEKALNLNQLYALHLSLYLLTFLVFCVLVKEGELVNLRYVKFQNVKNVQIFVENNQGQVSTTCIEKLHLYGTPLAATNMQDFKRVSGKVGEVGH</sequence>
<reference evidence="6" key="1">
    <citation type="submission" date="2017-02" db="UniProtKB">
        <authorList>
            <consortium name="WormBaseParasite"/>
        </authorList>
    </citation>
    <scope>IDENTIFICATION</scope>
</reference>
<name>A0A0N5AM99_9BILA</name>
<dbReference type="CDD" id="cd02947">
    <property type="entry name" value="TRX_family"/>
    <property type="match status" value="1"/>
</dbReference>
<organism evidence="5 6">
    <name type="scientific">Syphacia muris</name>
    <dbReference type="NCBI Taxonomy" id="451379"/>
    <lineage>
        <taxon>Eukaryota</taxon>
        <taxon>Metazoa</taxon>
        <taxon>Ecdysozoa</taxon>
        <taxon>Nematoda</taxon>
        <taxon>Chromadorea</taxon>
        <taxon>Rhabditida</taxon>
        <taxon>Spirurina</taxon>
        <taxon>Oxyuridomorpha</taxon>
        <taxon>Oxyuroidea</taxon>
        <taxon>Oxyuridae</taxon>
        <taxon>Syphacia</taxon>
    </lineage>
</organism>
<dbReference type="WBParaSite" id="SMUV_0000570101-mRNA-1">
    <property type="protein sequence ID" value="SMUV_0000570101-mRNA-1"/>
    <property type="gene ID" value="SMUV_0000570101"/>
</dbReference>
<evidence type="ECO:0000259" key="3">
    <source>
        <dbReference type="PROSITE" id="PS51352"/>
    </source>
</evidence>
<protein>
    <submittedName>
        <fullName evidence="6">Thioredoxin-like protein 1</fullName>
    </submittedName>
</protein>
<dbReference type="InterPro" id="IPR008979">
    <property type="entry name" value="Galactose-bd-like_sf"/>
</dbReference>
<dbReference type="PROSITE" id="PS00194">
    <property type="entry name" value="THIOREDOXIN_1"/>
    <property type="match status" value="1"/>
</dbReference>
<dbReference type="InterPro" id="IPR037047">
    <property type="entry name" value="PITH_dom_sf"/>
</dbReference>
<dbReference type="InterPro" id="IPR036249">
    <property type="entry name" value="Thioredoxin-like_sf"/>
</dbReference>
<dbReference type="AlphaFoldDB" id="A0A0N5AM99"/>
<evidence type="ECO:0000256" key="1">
    <source>
        <dbReference type="ARBA" id="ARBA00023157"/>
    </source>
</evidence>
<feature type="domain" description="PITH" evidence="4">
    <location>
        <begin position="111"/>
        <end position="303"/>
    </location>
</feature>
<dbReference type="SUPFAM" id="SSF49785">
    <property type="entry name" value="Galactose-binding domain-like"/>
    <property type="match status" value="1"/>
</dbReference>
<dbReference type="STRING" id="451379.A0A0N5AM99"/>
<dbReference type="PROSITE" id="PS51532">
    <property type="entry name" value="PITH"/>
    <property type="match status" value="1"/>
</dbReference>
<keyword evidence="2" id="KW-1133">Transmembrane helix</keyword>
<feature type="domain" description="Thioredoxin" evidence="3">
    <location>
        <begin position="1"/>
        <end position="111"/>
    </location>
</feature>
<dbReference type="PROSITE" id="PS51352">
    <property type="entry name" value="THIOREDOXIN_2"/>
    <property type="match status" value="1"/>
</dbReference>
<dbReference type="Pfam" id="PF06201">
    <property type="entry name" value="PITH"/>
    <property type="match status" value="1"/>
</dbReference>
<dbReference type="PANTHER" id="PTHR46115">
    <property type="entry name" value="THIOREDOXIN-LIKE PROTEIN 1"/>
    <property type="match status" value="1"/>
</dbReference>
<evidence type="ECO:0000259" key="4">
    <source>
        <dbReference type="PROSITE" id="PS51532"/>
    </source>
</evidence>
<dbReference type="FunFam" id="3.40.30.10:FF:000245">
    <property type="entry name" value="Thioredoxin"/>
    <property type="match status" value="1"/>
</dbReference>
<dbReference type="PRINTS" id="PR00421">
    <property type="entry name" value="THIOREDOXIN"/>
</dbReference>
<accession>A0A0N5AM99</accession>
<evidence type="ECO:0000313" key="5">
    <source>
        <dbReference type="Proteomes" id="UP000046393"/>
    </source>
</evidence>
<proteinExistence type="predicted"/>
<keyword evidence="1" id="KW-1015">Disulfide bond</keyword>
<dbReference type="SUPFAM" id="SSF52833">
    <property type="entry name" value="Thioredoxin-like"/>
    <property type="match status" value="1"/>
</dbReference>
<dbReference type="Pfam" id="PF00085">
    <property type="entry name" value="Thioredoxin"/>
    <property type="match status" value="1"/>
</dbReference>
<dbReference type="Gene3D" id="2.60.120.470">
    <property type="entry name" value="PITH domain"/>
    <property type="match status" value="1"/>
</dbReference>
<evidence type="ECO:0000313" key="6">
    <source>
        <dbReference type="WBParaSite" id="SMUV_0000570101-mRNA-1"/>
    </source>
</evidence>
<keyword evidence="2" id="KW-0472">Membrane</keyword>